<dbReference type="SUPFAM" id="SSF56645">
    <property type="entry name" value="Acyl-CoA dehydrogenase NM domain-like"/>
    <property type="match status" value="1"/>
</dbReference>
<dbReference type="InterPro" id="IPR036250">
    <property type="entry name" value="AcylCo_DH-like_C"/>
</dbReference>
<evidence type="ECO:0000256" key="6">
    <source>
        <dbReference type="ARBA" id="ARBA00051388"/>
    </source>
</evidence>
<dbReference type="Proteomes" id="UP000182229">
    <property type="component" value="Unassembled WGS sequence"/>
</dbReference>
<dbReference type="RefSeq" id="WP_071899087.1">
    <property type="nucleotide sequence ID" value="NZ_MPIN01000003.1"/>
</dbReference>
<name>A0A1L9BDY7_9BACT</name>
<dbReference type="SUPFAM" id="SSF47203">
    <property type="entry name" value="Acyl-CoA dehydrogenase C-terminal domain-like"/>
    <property type="match status" value="1"/>
</dbReference>
<evidence type="ECO:0000259" key="11">
    <source>
        <dbReference type="Pfam" id="PF00441"/>
    </source>
</evidence>
<keyword evidence="4 10" id="KW-0274">FAD</keyword>
<feature type="domain" description="Acyl-CoA dehydrogenase/oxidase N-terminal" evidence="13">
    <location>
        <begin position="40"/>
        <end position="160"/>
    </location>
</feature>
<comment type="similarity">
    <text evidence="2 10">Belongs to the acyl-CoA dehydrogenase family.</text>
</comment>
<dbReference type="GO" id="GO:0003995">
    <property type="term" value="F:acyl-CoA dehydrogenase activity"/>
    <property type="evidence" value="ECO:0007669"/>
    <property type="project" value="InterPro"/>
</dbReference>
<dbReference type="OrthoDB" id="9765339at2"/>
<dbReference type="EMBL" id="MPIN01000003">
    <property type="protein sequence ID" value="OJH40455.1"/>
    <property type="molecule type" value="Genomic_DNA"/>
</dbReference>
<comment type="function">
    <text evidence="7">Involved in the assimilation of dimethylsulphoniopropionate (DMSP), an important compound in the fixation of carbon in marine phytoplankton, by mediating the conversion of 3-(methylthio)propanoyl-CoA (MMPA-CoA) to 3-(methylthio)acryloyl-CoA (MTA-CoA).</text>
</comment>
<dbReference type="Pfam" id="PF02770">
    <property type="entry name" value="Acyl-CoA_dh_M"/>
    <property type="match status" value="1"/>
</dbReference>
<dbReference type="Pfam" id="PF02771">
    <property type="entry name" value="Acyl-CoA_dh_N"/>
    <property type="match status" value="1"/>
</dbReference>
<dbReference type="Pfam" id="PF12806">
    <property type="entry name" value="Acyl-CoA_dh_C"/>
    <property type="match status" value="1"/>
</dbReference>
<accession>A0A1L9BDY7</accession>
<keyword evidence="5 10" id="KW-0560">Oxidoreductase</keyword>
<evidence type="ECO:0000256" key="2">
    <source>
        <dbReference type="ARBA" id="ARBA00009347"/>
    </source>
</evidence>
<dbReference type="InterPro" id="IPR009100">
    <property type="entry name" value="AcylCoA_DH/oxidase_NM_dom_sf"/>
</dbReference>
<dbReference type="InterPro" id="IPR037069">
    <property type="entry name" value="AcylCoA_DH/ox_N_sf"/>
</dbReference>
<evidence type="ECO:0000256" key="9">
    <source>
        <dbReference type="ARBA" id="ARBA00069043"/>
    </source>
</evidence>
<dbReference type="Gene3D" id="1.20.140.10">
    <property type="entry name" value="Butyryl-CoA Dehydrogenase, subunit A, domain 3"/>
    <property type="match status" value="1"/>
</dbReference>
<dbReference type="EC" id="1.3.99.41" evidence="8"/>
<feature type="domain" description="Acyl-CoA oxidase/dehydrogenase middle" evidence="12">
    <location>
        <begin position="166"/>
        <end position="273"/>
    </location>
</feature>
<dbReference type="InterPro" id="IPR046373">
    <property type="entry name" value="Acyl-CoA_Oxase/DH_mid-dom_sf"/>
</dbReference>
<dbReference type="GO" id="GO:0050660">
    <property type="term" value="F:flavin adenine dinucleotide binding"/>
    <property type="evidence" value="ECO:0007669"/>
    <property type="project" value="InterPro"/>
</dbReference>
<keyword evidence="16" id="KW-1185">Reference proteome</keyword>
<feature type="domain" description="Acetyl-CoA dehydrogenase-like C-terminal" evidence="14">
    <location>
        <begin position="476"/>
        <end position="604"/>
    </location>
</feature>
<evidence type="ECO:0000259" key="14">
    <source>
        <dbReference type="Pfam" id="PF12806"/>
    </source>
</evidence>
<keyword evidence="3 10" id="KW-0285">Flavoprotein</keyword>
<dbReference type="STRING" id="83449.BON30_15690"/>
<dbReference type="InterPro" id="IPR052166">
    <property type="entry name" value="Diverse_Acyl-CoA_DH"/>
</dbReference>
<evidence type="ECO:0000259" key="12">
    <source>
        <dbReference type="Pfam" id="PF02770"/>
    </source>
</evidence>
<comment type="cofactor">
    <cofactor evidence="1 10">
        <name>FAD</name>
        <dbReference type="ChEBI" id="CHEBI:57692"/>
    </cofactor>
</comment>
<dbReference type="PANTHER" id="PTHR42803:SF1">
    <property type="entry name" value="BROAD-SPECIFICITY LINEAR ACYL-COA DEHYDROGENASE FADE5"/>
    <property type="match status" value="1"/>
</dbReference>
<reference evidence="16" key="1">
    <citation type="submission" date="2016-11" db="EMBL/GenBank/DDBJ databases">
        <authorList>
            <person name="Shukria A."/>
            <person name="Stevens D.C."/>
        </authorList>
    </citation>
    <scope>NUCLEOTIDE SEQUENCE [LARGE SCALE GENOMIC DNA]</scope>
    <source>
        <strain evidence="16">Cbfe23</strain>
    </source>
</reference>
<evidence type="ECO:0000256" key="8">
    <source>
        <dbReference type="ARBA" id="ARBA00066694"/>
    </source>
</evidence>
<evidence type="ECO:0000256" key="1">
    <source>
        <dbReference type="ARBA" id="ARBA00001974"/>
    </source>
</evidence>
<comment type="catalytic activity">
    <reaction evidence="6">
        <text>3-(methylsulfanyl)propanoyl-CoA + oxidized [electron-transfer flavoprotein] + H(+) = 3-(methylsulfanyl)acryloyl-CoA + reduced [electron-transfer flavoprotein]</text>
        <dbReference type="Rhea" id="RHEA:52612"/>
        <dbReference type="Rhea" id="RHEA-COMP:10685"/>
        <dbReference type="Rhea" id="RHEA-COMP:10686"/>
        <dbReference type="ChEBI" id="CHEBI:15378"/>
        <dbReference type="ChEBI" id="CHEBI:57692"/>
        <dbReference type="ChEBI" id="CHEBI:58307"/>
        <dbReference type="ChEBI" id="CHEBI:82815"/>
        <dbReference type="ChEBI" id="CHEBI:84994"/>
        <dbReference type="EC" id="1.3.99.41"/>
    </reaction>
    <physiologicalReaction direction="left-to-right" evidence="6">
        <dbReference type="Rhea" id="RHEA:52613"/>
    </physiologicalReaction>
</comment>
<evidence type="ECO:0000256" key="7">
    <source>
        <dbReference type="ARBA" id="ARBA00058683"/>
    </source>
</evidence>
<organism evidence="15 16">
    <name type="scientific">Cystobacter ferrugineus</name>
    <dbReference type="NCBI Taxonomy" id="83449"/>
    <lineage>
        <taxon>Bacteria</taxon>
        <taxon>Pseudomonadati</taxon>
        <taxon>Myxococcota</taxon>
        <taxon>Myxococcia</taxon>
        <taxon>Myxococcales</taxon>
        <taxon>Cystobacterineae</taxon>
        <taxon>Archangiaceae</taxon>
        <taxon>Cystobacter</taxon>
    </lineage>
</organism>
<dbReference type="GO" id="GO:0005886">
    <property type="term" value="C:plasma membrane"/>
    <property type="evidence" value="ECO:0007669"/>
    <property type="project" value="TreeGrafter"/>
</dbReference>
<dbReference type="AlphaFoldDB" id="A0A1L9BDY7"/>
<comment type="caution">
    <text evidence="15">The sequence shown here is derived from an EMBL/GenBank/DDBJ whole genome shotgun (WGS) entry which is preliminary data.</text>
</comment>
<evidence type="ECO:0000313" key="16">
    <source>
        <dbReference type="Proteomes" id="UP000182229"/>
    </source>
</evidence>
<dbReference type="Gene3D" id="2.40.110.10">
    <property type="entry name" value="Butyryl-CoA Dehydrogenase, subunit A, domain 2"/>
    <property type="match status" value="1"/>
</dbReference>
<dbReference type="PROSITE" id="PS00072">
    <property type="entry name" value="ACYL_COA_DH_1"/>
    <property type="match status" value="1"/>
</dbReference>
<sequence length="612" mass="66088">MSAGINTYKIDLRELYFTLFEQFGFGQVAGQAPFDAWGPDEAKAVLEQTYRFAKDVLGPLNASGDREGCRVENGSVITPKGFKDAWKGVYEQGFKSISASPDHGGQGGPMMLSVLVEEILSGANSAFNMYPGLAYGAAELVAECGTPEQKKLYVERMLNGTWGGTMCLTEPQAGSDVGAAKSTARKNADGTYNIRGTKIFISGGDHDLAENVIHLVLARIEGAVPGTKGLSLFIVPKIRVKPDGSLQGPNDVTLGSIEHKMGIRASATCVLNFGENDGCVGELVGGIENVGMSQMFKMMNGARIAVGIQGLALASTAYFNALEYAKDRKQGAPAHKWKDPTAPRAAIIEHADVRRMLLEMKSHVEGIRALLVKLAMHTDKAHQLAGKDDTQAAYHRGQVELLTPLVKSYGSDQSFRLCAQAIQVFGGAGYCQDYPVEQYTRDSKIFSIYEGTNHIQAMDLVGRKMGQAGGAHFQQFMSDVGSFIEAHREHKIYGEAVKQLAAAQEGLMASAMAILGWSQDPAKMTLIPLSANRFLNMMSEVAVGWLLLDAAVIAERVGEKATGDEKAFYEGKRWSALWYARNVLPNVEQAARMMALEDTSSVDISTQAFGAI</sequence>
<evidence type="ECO:0000256" key="3">
    <source>
        <dbReference type="ARBA" id="ARBA00022630"/>
    </source>
</evidence>
<dbReference type="PANTHER" id="PTHR42803">
    <property type="entry name" value="ACYL-COA DEHYDROGENASE"/>
    <property type="match status" value="1"/>
</dbReference>
<feature type="domain" description="Acyl-CoA dehydrogenase/oxidase C-terminal" evidence="11">
    <location>
        <begin position="290"/>
        <end position="460"/>
    </location>
</feature>
<evidence type="ECO:0000259" key="13">
    <source>
        <dbReference type="Pfam" id="PF02771"/>
    </source>
</evidence>
<dbReference type="FunFam" id="2.40.110.10:FF:000031">
    <property type="entry name" value="Acyl-CoA dehydrogenase, putative"/>
    <property type="match status" value="1"/>
</dbReference>
<evidence type="ECO:0000256" key="5">
    <source>
        <dbReference type="ARBA" id="ARBA00023002"/>
    </source>
</evidence>
<dbReference type="InterPro" id="IPR009075">
    <property type="entry name" value="AcylCo_DH/oxidase_C"/>
</dbReference>
<gene>
    <name evidence="15" type="ORF">BON30_15690</name>
</gene>
<proteinExistence type="inferred from homology"/>
<dbReference type="InterPro" id="IPR006089">
    <property type="entry name" value="Acyl-CoA_DH_CS"/>
</dbReference>
<evidence type="ECO:0000256" key="4">
    <source>
        <dbReference type="ARBA" id="ARBA00022827"/>
    </source>
</evidence>
<reference evidence="15 16" key="2">
    <citation type="submission" date="2016-12" db="EMBL/GenBank/DDBJ databases">
        <title>Draft Genome Sequence of Cystobacter ferrugineus Strain Cbfe23.</title>
        <authorList>
            <person name="Akbar S."/>
            <person name="Dowd S.E."/>
            <person name="Stevens D.C."/>
        </authorList>
    </citation>
    <scope>NUCLEOTIDE SEQUENCE [LARGE SCALE GENOMIC DNA]</scope>
    <source>
        <strain evidence="15 16">Cbfe23</strain>
    </source>
</reference>
<dbReference type="InterPro" id="IPR025878">
    <property type="entry name" value="Acyl-CoA_dh-like_C_dom"/>
</dbReference>
<dbReference type="InterPro" id="IPR006091">
    <property type="entry name" value="Acyl-CoA_Oxase/DH_mid-dom"/>
</dbReference>
<protein>
    <recommendedName>
        <fullName evidence="9">3-methylmercaptopropionyl-CoA dehydrogenase</fullName>
        <ecNumber evidence="8">1.3.99.41</ecNumber>
    </recommendedName>
</protein>
<evidence type="ECO:0000256" key="10">
    <source>
        <dbReference type="RuleBase" id="RU362125"/>
    </source>
</evidence>
<dbReference type="InterPro" id="IPR013786">
    <property type="entry name" value="AcylCoA_DH/ox_N"/>
</dbReference>
<dbReference type="Pfam" id="PF00441">
    <property type="entry name" value="Acyl-CoA_dh_1"/>
    <property type="match status" value="1"/>
</dbReference>
<dbReference type="Gene3D" id="1.10.540.10">
    <property type="entry name" value="Acyl-CoA dehydrogenase/oxidase, N-terminal domain"/>
    <property type="match status" value="1"/>
</dbReference>
<evidence type="ECO:0000313" key="15">
    <source>
        <dbReference type="EMBL" id="OJH40455.1"/>
    </source>
</evidence>